<reference evidence="3 4" key="1">
    <citation type="submission" date="2019-05" db="EMBL/GenBank/DDBJ databases">
        <title>The metagenome of a microbial culture collection derived from dairy environment covers the genomic content of the human microbiome.</title>
        <authorList>
            <person name="Roder T."/>
            <person name="Wuthrich D."/>
            <person name="Sattari Z."/>
            <person name="Von Ah U."/>
            <person name="Bar C."/>
            <person name="Ronchi F."/>
            <person name="Macpherson A.J."/>
            <person name="Ganal-Vonarburg S.C."/>
            <person name="Bruggmann R."/>
            <person name="Vergeres G."/>
        </authorList>
    </citation>
    <scope>NUCLEOTIDE SEQUENCE [LARGE SCALE GENOMIC DNA]</scope>
    <source>
        <strain evidence="3 4">FAM 24227</strain>
    </source>
</reference>
<feature type="signal peptide" evidence="1">
    <location>
        <begin position="1"/>
        <end position="29"/>
    </location>
</feature>
<evidence type="ECO:0000313" key="3">
    <source>
        <dbReference type="EMBL" id="TLQ39104.1"/>
    </source>
</evidence>
<sequence length="380" mass="42338">MLRLHRRFIKWGLATIVMLSAFITVPSFAQDVPTFDSLIEQAVNASDDAVITVGYIDQGQSEFQVFTKEGIDESKPIHAYEVGSITKTFTGTLVARAVEEGLLNIDDSISEYLNLPEDTDYPTIRQLLTHTSGYPTFFENEIIIDNLTQGANPYHGVTREMMLEEVAENTTKVGEQAFQYSNFNAGVLGLVLESIYEENYAVLLENYLSEDLRLEETYLFEEETTLGNNWCWSKDTEAYVPAGALISNIEDMLSYLDLQLSEANAEIQASHDPLREVNATSGDNGDLGIRIDAVAYQWMLNQEEDIIWHDGGTGGYTSYIGFNKAEGVGVVVLSNVAMDQGIPSNLLGSLLLMEKLEALYHKLKTALWSSLKAVISIFIY</sequence>
<feature type="domain" description="Beta-lactamase-related" evidence="2">
    <location>
        <begin position="74"/>
        <end position="336"/>
    </location>
</feature>
<organism evidence="3 4">
    <name type="scientific">Ruoffia tabacinasalis</name>
    <dbReference type="NCBI Taxonomy" id="87458"/>
    <lineage>
        <taxon>Bacteria</taxon>
        <taxon>Bacillati</taxon>
        <taxon>Bacillota</taxon>
        <taxon>Bacilli</taxon>
        <taxon>Lactobacillales</taxon>
        <taxon>Aerococcaceae</taxon>
        <taxon>Ruoffia</taxon>
    </lineage>
</organism>
<proteinExistence type="predicted"/>
<gene>
    <name evidence="3" type="ORF">FEZ33_11070</name>
</gene>
<dbReference type="PANTHER" id="PTHR46825">
    <property type="entry name" value="D-ALANYL-D-ALANINE-CARBOXYPEPTIDASE/ENDOPEPTIDASE AMPH"/>
    <property type="match status" value="1"/>
</dbReference>
<evidence type="ECO:0000313" key="4">
    <source>
        <dbReference type="Proteomes" id="UP000306420"/>
    </source>
</evidence>
<dbReference type="Pfam" id="PF00144">
    <property type="entry name" value="Beta-lactamase"/>
    <property type="match status" value="1"/>
</dbReference>
<protein>
    <submittedName>
        <fullName evidence="3">Beta-lactamase family protein</fullName>
    </submittedName>
</protein>
<evidence type="ECO:0000259" key="2">
    <source>
        <dbReference type="Pfam" id="PF00144"/>
    </source>
</evidence>
<accession>A0A5R9DSP0</accession>
<dbReference type="InterPro" id="IPR012338">
    <property type="entry name" value="Beta-lactam/transpept-like"/>
</dbReference>
<dbReference type="AlphaFoldDB" id="A0A5R9DSP0"/>
<dbReference type="RefSeq" id="WP_138405441.1">
    <property type="nucleotide sequence ID" value="NZ_VBSP01000060.1"/>
</dbReference>
<dbReference type="SUPFAM" id="SSF56601">
    <property type="entry name" value="beta-lactamase/transpeptidase-like"/>
    <property type="match status" value="1"/>
</dbReference>
<keyword evidence="1" id="KW-0732">Signal</keyword>
<evidence type="ECO:0000256" key="1">
    <source>
        <dbReference type="SAM" id="SignalP"/>
    </source>
</evidence>
<dbReference type="OrthoDB" id="9803467at2"/>
<comment type="caution">
    <text evidence="3">The sequence shown here is derived from an EMBL/GenBank/DDBJ whole genome shotgun (WGS) entry which is preliminary data.</text>
</comment>
<dbReference type="PANTHER" id="PTHR46825:SF9">
    <property type="entry name" value="BETA-LACTAMASE-RELATED DOMAIN-CONTAINING PROTEIN"/>
    <property type="match status" value="1"/>
</dbReference>
<name>A0A5R9DSP0_9LACT</name>
<dbReference type="Gene3D" id="3.40.710.10">
    <property type="entry name" value="DD-peptidase/beta-lactamase superfamily"/>
    <property type="match status" value="1"/>
</dbReference>
<dbReference type="Proteomes" id="UP000306420">
    <property type="component" value="Unassembled WGS sequence"/>
</dbReference>
<dbReference type="EMBL" id="VBSP01000060">
    <property type="protein sequence ID" value="TLQ39104.1"/>
    <property type="molecule type" value="Genomic_DNA"/>
</dbReference>
<dbReference type="InterPro" id="IPR001466">
    <property type="entry name" value="Beta-lactam-related"/>
</dbReference>
<feature type="chain" id="PRO_5024386037" evidence="1">
    <location>
        <begin position="30"/>
        <end position="380"/>
    </location>
</feature>
<dbReference type="InterPro" id="IPR050491">
    <property type="entry name" value="AmpC-like"/>
</dbReference>